<comment type="caution">
    <text evidence="1">The sequence shown here is derived from an EMBL/GenBank/DDBJ whole genome shotgun (WGS) entry which is preliminary data.</text>
</comment>
<sequence length="45" mass="5047">MLVNSECAFFGQKGKIVATMPRFAKAAQQASLENENMFRKTIPEL</sequence>
<dbReference type="Proteomes" id="UP000216188">
    <property type="component" value="Unassembled WGS sequence"/>
</dbReference>
<evidence type="ECO:0000313" key="2">
    <source>
        <dbReference type="Proteomes" id="UP000216188"/>
    </source>
</evidence>
<reference evidence="1 2" key="1">
    <citation type="submission" date="2017-07" db="EMBL/GenBank/DDBJ databases">
        <title>Phylogenetic study on the rhizospheric bacterium Ochrobactrum sp. A44.</title>
        <authorList>
            <person name="Krzyzanowska D.M."/>
            <person name="Ossowicki A."/>
            <person name="Rajewska M."/>
            <person name="Maciag T."/>
            <person name="Kaczynski Z."/>
            <person name="Czerwicka M."/>
            <person name="Jafra S."/>
        </authorList>
    </citation>
    <scope>NUCLEOTIDE SEQUENCE [LARGE SCALE GENOMIC DNA]</scope>
    <source>
        <strain evidence="1 2">CCUG 30717</strain>
    </source>
</reference>
<proteinExistence type="predicted"/>
<organism evidence="1 2">
    <name type="scientific">Brucella pseudogrignonensis</name>
    <dbReference type="NCBI Taxonomy" id="419475"/>
    <lineage>
        <taxon>Bacteria</taxon>
        <taxon>Pseudomonadati</taxon>
        <taxon>Pseudomonadota</taxon>
        <taxon>Alphaproteobacteria</taxon>
        <taxon>Hyphomicrobiales</taxon>
        <taxon>Brucellaceae</taxon>
        <taxon>Brucella/Ochrobactrum group</taxon>
        <taxon>Brucella</taxon>
    </lineage>
</organism>
<dbReference type="EMBL" id="NNRM01000017">
    <property type="protein sequence ID" value="OYR27745.1"/>
    <property type="molecule type" value="Genomic_DNA"/>
</dbReference>
<gene>
    <name evidence="1" type="ORF">CEV34_1751</name>
</gene>
<protein>
    <submittedName>
        <fullName evidence="1">Uncharacterized protein</fullName>
    </submittedName>
</protein>
<evidence type="ECO:0000313" key="1">
    <source>
        <dbReference type="EMBL" id="OYR27745.1"/>
    </source>
</evidence>
<accession>A0A256GKP7</accession>
<dbReference type="AlphaFoldDB" id="A0A256GKP7"/>
<keyword evidence="2" id="KW-1185">Reference proteome</keyword>
<name>A0A256GKP7_9HYPH</name>